<dbReference type="InterPro" id="IPR009050">
    <property type="entry name" value="Globin-like_sf"/>
</dbReference>
<dbReference type="AlphaFoldDB" id="A0A2C9JZC6"/>
<feature type="domain" description="Globin" evidence="9">
    <location>
        <begin position="1"/>
        <end position="118"/>
    </location>
</feature>
<reference evidence="10" key="1">
    <citation type="submission" date="2020-05" db="UniProtKB">
        <authorList>
            <consortium name="EnsemblMetazoa"/>
        </authorList>
    </citation>
    <scope>IDENTIFICATION</scope>
    <source>
        <strain evidence="10">BB02</strain>
    </source>
</reference>
<proteinExistence type="inferred from homology"/>
<evidence type="ECO:0000256" key="1">
    <source>
        <dbReference type="ARBA" id="ARBA00013895"/>
    </source>
</evidence>
<name>A0A2C9JZC6_BIOGL</name>
<dbReference type="GO" id="GO:0046872">
    <property type="term" value="F:metal ion binding"/>
    <property type="evidence" value="ECO:0007669"/>
    <property type="project" value="UniProtKB-KW"/>
</dbReference>
<organism evidence="10 11">
    <name type="scientific">Biomphalaria glabrata</name>
    <name type="common">Bloodfluke planorb</name>
    <name type="synonym">Freshwater snail</name>
    <dbReference type="NCBI Taxonomy" id="6526"/>
    <lineage>
        <taxon>Eukaryota</taxon>
        <taxon>Metazoa</taxon>
        <taxon>Spiralia</taxon>
        <taxon>Lophotrochozoa</taxon>
        <taxon>Mollusca</taxon>
        <taxon>Gastropoda</taxon>
        <taxon>Heterobranchia</taxon>
        <taxon>Euthyneura</taxon>
        <taxon>Panpulmonata</taxon>
        <taxon>Hygrophila</taxon>
        <taxon>Lymnaeoidea</taxon>
        <taxon>Planorbidae</taxon>
        <taxon>Biomphalaria</taxon>
    </lineage>
</organism>
<dbReference type="PROSITE" id="PS01033">
    <property type="entry name" value="GLOBIN"/>
    <property type="match status" value="1"/>
</dbReference>
<dbReference type="Proteomes" id="UP000076420">
    <property type="component" value="Unassembled WGS sequence"/>
</dbReference>
<dbReference type="VEuPathDB" id="VectorBase:BGLAX_040471"/>
<evidence type="ECO:0000256" key="2">
    <source>
        <dbReference type="ARBA" id="ARBA00022448"/>
    </source>
</evidence>
<dbReference type="InterPro" id="IPR000971">
    <property type="entry name" value="Globin"/>
</dbReference>
<gene>
    <name evidence="10" type="primary">106073906</name>
</gene>
<keyword evidence="5" id="KW-0408">Iron</keyword>
<comment type="similarity">
    <text evidence="8">Belongs to the globin family.</text>
</comment>
<dbReference type="GO" id="GO:0020037">
    <property type="term" value="F:heme binding"/>
    <property type="evidence" value="ECO:0007669"/>
    <property type="project" value="InterPro"/>
</dbReference>
<evidence type="ECO:0000313" key="10">
    <source>
        <dbReference type="EnsemblMetazoa" id="BGLB010468-PB"/>
    </source>
</evidence>
<evidence type="ECO:0000313" key="11">
    <source>
        <dbReference type="Proteomes" id="UP000076420"/>
    </source>
</evidence>
<dbReference type="GO" id="GO:0005344">
    <property type="term" value="F:oxygen carrier activity"/>
    <property type="evidence" value="ECO:0007669"/>
    <property type="project" value="UniProtKB-KW"/>
</dbReference>
<dbReference type="KEGG" id="bgt:106073906"/>
<keyword evidence="4" id="KW-0479">Metal-binding</keyword>
<evidence type="ECO:0000256" key="8">
    <source>
        <dbReference type="RuleBase" id="RU000356"/>
    </source>
</evidence>
<keyword evidence="2 8" id="KW-0813">Transport</keyword>
<dbReference type="Pfam" id="PF00042">
    <property type="entry name" value="Globin"/>
    <property type="match status" value="1"/>
</dbReference>
<accession>A0A2C9JZC6</accession>
<protein>
    <recommendedName>
        <fullName evidence="1">Globin</fullName>
    </recommendedName>
    <alternativeName>
        <fullName evidence="7">Myoglobin</fullName>
    </alternativeName>
</protein>
<dbReference type="VEuPathDB" id="VectorBase:BGLB010468"/>
<dbReference type="GO" id="GO:0019825">
    <property type="term" value="F:oxygen binding"/>
    <property type="evidence" value="ECO:0007669"/>
    <property type="project" value="InterPro"/>
</dbReference>
<dbReference type="EnsemblMetazoa" id="BGLB010468-RB">
    <property type="protein sequence ID" value="BGLB010468-PB"/>
    <property type="gene ID" value="BGLB010468"/>
</dbReference>
<evidence type="ECO:0000256" key="3">
    <source>
        <dbReference type="ARBA" id="ARBA00022617"/>
    </source>
</evidence>
<dbReference type="SUPFAM" id="SSF46458">
    <property type="entry name" value="Globin-like"/>
    <property type="match status" value="1"/>
</dbReference>
<dbReference type="CDD" id="cd01040">
    <property type="entry name" value="Mb-like"/>
    <property type="match status" value="1"/>
</dbReference>
<evidence type="ECO:0000256" key="4">
    <source>
        <dbReference type="ARBA" id="ARBA00022723"/>
    </source>
</evidence>
<evidence type="ECO:0000256" key="6">
    <source>
        <dbReference type="ARBA" id="ARBA00023179"/>
    </source>
</evidence>
<keyword evidence="6" id="KW-0514">Muscle protein</keyword>
<evidence type="ECO:0000259" key="9">
    <source>
        <dbReference type="PROSITE" id="PS01033"/>
    </source>
</evidence>
<dbReference type="InterPro" id="IPR044399">
    <property type="entry name" value="Mb-like_M"/>
</dbReference>
<keyword evidence="3 8" id="KW-0349">Heme</keyword>
<evidence type="ECO:0000256" key="7">
    <source>
        <dbReference type="ARBA" id="ARBA00030087"/>
    </source>
</evidence>
<dbReference type="Gene3D" id="1.10.490.10">
    <property type="entry name" value="Globins"/>
    <property type="match status" value="1"/>
</dbReference>
<dbReference type="InterPro" id="IPR012292">
    <property type="entry name" value="Globin/Proto"/>
</dbReference>
<evidence type="ECO:0000256" key="5">
    <source>
        <dbReference type="ARBA" id="ARBA00023004"/>
    </source>
</evidence>
<sequence length="118" mass="13508">MLKNVPKARERFTKFNAFQPDVTLVKDKGFIDQVNAITNGLESLVNNVENPGQFQAALETLSTLHKNKTPNIGMEYFGPFQKYIHLYIEKSLNVDPDSQEPRAWTNMFASFNEVLKKT</sequence>
<keyword evidence="8" id="KW-0561">Oxygen transport</keyword>